<gene>
    <name evidence="1" type="ORF">KHLLAP_LOCUS11080</name>
</gene>
<name>A0AAI8VT57_9PEZI</name>
<evidence type="ECO:0000313" key="2">
    <source>
        <dbReference type="Proteomes" id="UP001295740"/>
    </source>
</evidence>
<dbReference type="Proteomes" id="UP001295740">
    <property type="component" value="Unassembled WGS sequence"/>
</dbReference>
<comment type="caution">
    <text evidence="1">The sequence shown here is derived from an EMBL/GenBank/DDBJ whole genome shotgun (WGS) entry which is preliminary data.</text>
</comment>
<keyword evidence="2" id="KW-1185">Reference proteome</keyword>
<dbReference type="AlphaFoldDB" id="A0AAI8VT57"/>
<protein>
    <submittedName>
        <fullName evidence="1">Uu.00g062370.m01.CDS01</fullName>
    </submittedName>
</protein>
<reference evidence="1" key="1">
    <citation type="submission" date="2023-10" db="EMBL/GenBank/DDBJ databases">
        <authorList>
            <person name="Hackl T."/>
        </authorList>
    </citation>
    <scope>NUCLEOTIDE SEQUENCE</scope>
</reference>
<accession>A0AAI8VT57</accession>
<dbReference type="EMBL" id="CAUWAG010000018">
    <property type="protein sequence ID" value="CAJ2510612.1"/>
    <property type="molecule type" value="Genomic_DNA"/>
</dbReference>
<organism evidence="1 2">
    <name type="scientific">Anthostomella pinea</name>
    <dbReference type="NCBI Taxonomy" id="933095"/>
    <lineage>
        <taxon>Eukaryota</taxon>
        <taxon>Fungi</taxon>
        <taxon>Dikarya</taxon>
        <taxon>Ascomycota</taxon>
        <taxon>Pezizomycotina</taxon>
        <taxon>Sordariomycetes</taxon>
        <taxon>Xylariomycetidae</taxon>
        <taxon>Xylariales</taxon>
        <taxon>Xylariaceae</taxon>
        <taxon>Anthostomella</taxon>
    </lineage>
</organism>
<evidence type="ECO:0000313" key="1">
    <source>
        <dbReference type="EMBL" id="CAJ2510612.1"/>
    </source>
</evidence>
<proteinExistence type="predicted"/>
<sequence length="135" mass="15340">MNTQQPIGWGSLPFEVKEAILKLLLDCGSASYLAPPVRGDLDHLAAARHPITRSAIKHICLRIILERYSFRQSFQEADLIESIRSDRSIKTAIWRLFAILGTWAADHSESLTLEIDAYSPSDRIHWHKNLLFGDD</sequence>